<dbReference type="InterPro" id="IPR003594">
    <property type="entry name" value="HATPase_dom"/>
</dbReference>
<feature type="domain" description="Histidine kinase" evidence="8">
    <location>
        <begin position="198"/>
        <end position="423"/>
    </location>
</feature>
<keyword evidence="3" id="KW-0597">Phosphoprotein</keyword>
<dbReference type="SUPFAM" id="SSF47384">
    <property type="entry name" value="Homodimeric domain of signal transducing histidine kinase"/>
    <property type="match status" value="1"/>
</dbReference>
<dbReference type="Gene3D" id="3.30.565.10">
    <property type="entry name" value="Histidine kinase-like ATPase, C-terminal domain"/>
    <property type="match status" value="1"/>
</dbReference>
<name>A0A1G1WBC7_9BACT</name>
<keyword evidence="7" id="KW-1133">Transmembrane helix</keyword>
<dbReference type="SUPFAM" id="SSF55874">
    <property type="entry name" value="ATPase domain of HSP90 chaperone/DNA topoisomerase II/histidine kinase"/>
    <property type="match status" value="1"/>
</dbReference>
<dbReference type="InterPro" id="IPR005467">
    <property type="entry name" value="His_kinase_dom"/>
</dbReference>
<protein>
    <recommendedName>
        <fullName evidence="2">histidine kinase</fullName>
        <ecNumber evidence="2">2.7.13.3</ecNumber>
    </recommendedName>
</protein>
<dbReference type="EMBL" id="MHCR01000027">
    <property type="protein sequence ID" value="OGY24931.1"/>
    <property type="molecule type" value="Genomic_DNA"/>
</dbReference>
<comment type="caution">
    <text evidence="9">The sequence shown here is derived from an EMBL/GenBank/DDBJ whole genome shotgun (WGS) entry which is preliminary data.</text>
</comment>
<evidence type="ECO:0000256" key="7">
    <source>
        <dbReference type="SAM" id="Phobius"/>
    </source>
</evidence>
<dbReference type="EC" id="2.7.13.3" evidence="2"/>
<dbReference type="STRING" id="1802595.A2134_00450"/>
<evidence type="ECO:0000256" key="1">
    <source>
        <dbReference type="ARBA" id="ARBA00000085"/>
    </source>
</evidence>
<dbReference type="Gene3D" id="1.10.287.130">
    <property type="match status" value="1"/>
</dbReference>
<dbReference type="InterPro" id="IPR050736">
    <property type="entry name" value="Sensor_HK_Regulatory"/>
</dbReference>
<evidence type="ECO:0000256" key="6">
    <source>
        <dbReference type="ARBA" id="ARBA00023012"/>
    </source>
</evidence>
<gene>
    <name evidence="9" type="ORF">A2134_00450</name>
</gene>
<dbReference type="Proteomes" id="UP000178162">
    <property type="component" value="Unassembled WGS sequence"/>
</dbReference>
<evidence type="ECO:0000256" key="5">
    <source>
        <dbReference type="ARBA" id="ARBA00022777"/>
    </source>
</evidence>
<evidence type="ECO:0000259" key="8">
    <source>
        <dbReference type="PROSITE" id="PS50109"/>
    </source>
</evidence>
<organism evidence="9 10">
    <name type="scientific">Candidatus Woykebacteria bacterium RBG_16_39_9b</name>
    <dbReference type="NCBI Taxonomy" id="1802595"/>
    <lineage>
        <taxon>Bacteria</taxon>
        <taxon>Candidatus Woykeibacteriota</taxon>
    </lineage>
</organism>
<dbReference type="PANTHER" id="PTHR43711:SF1">
    <property type="entry name" value="HISTIDINE KINASE 1"/>
    <property type="match status" value="1"/>
</dbReference>
<comment type="catalytic activity">
    <reaction evidence="1">
        <text>ATP + protein L-histidine = ADP + protein N-phospho-L-histidine.</text>
        <dbReference type="EC" id="2.7.13.3"/>
    </reaction>
</comment>
<reference evidence="9 10" key="1">
    <citation type="journal article" date="2016" name="Nat. Commun.">
        <title>Thousands of microbial genomes shed light on interconnected biogeochemical processes in an aquifer system.</title>
        <authorList>
            <person name="Anantharaman K."/>
            <person name="Brown C.T."/>
            <person name="Hug L.A."/>
            <person name="Sharon I."/>
            <person name="Castelle C.J."/>
            <person name="Probst A.J."/>
            <person name="Thomas B.C."/>
            <person name="Singh A."/>
            <person name="Wilkins M.J."/>
            <person name="Karaoz U."/>
            <person name="Brodie E.L."/>
            <person name="Williams K.H."/>
            <person name="Hubbard S.S."/>
            <person name="Banfield J.F."/>
        </authorList>
    </citation>
    <scope>NUCLEOTIDE SEQUENCE [LARGE SCALE GENOMIC DNA]</scope>
</reference>
<dbReference type="CDD" id="cd00075">
    <property type="entry name" value="HATPase"/>
    <property type="match status" value="1"/>
</dbReference>
<dbReference type="InterPro" id="IPR036097">
    <property type="entry name" value="HisK_dim/P_sf"/>
</dbReference>
<evidence type="ECO:0000256" key="4">
    <source>
        <dbReference type="ARBA" id="ARBA00022679"/>
    </source>
</evidence>
<dbReference type="PANTHER" id="PTHR43711">
    <property type="entry name" value="TWO-COMPONENT HISTIDINE KINASE"/>
    <property type="match status" value="1"/>
</dbReference>
<dbReference type="InterPro" id="IPR036890">
    <property type="entry name" value="HATPase_C_sf"/>
</dbReference>
<dbReference type="Pfam" id="PF25323">
    <property type="entry name" value="6TM_PilS"/>
    <property type="match status" value="1"/>
</dbReference>
<evidence type="ECO:0000313" key="10">
    <source>
        <dbReference type="Proteomes" id="UP000178162"/>
    </source>
</evidence>
<dbReference type="InterPro" id="IPR003661">
    <property type="entry name" value="HisK_dim/P_dom"/>
</dbReference>
<dbReference type="SMART" id="SM00387">
    <property type="entry name" value="HATPase_c"/>
    <property type="match status" value="1"/>
</dbReference>
<keyword evidence="5" id="KW-0418">Kinase</keyword>
<evidence type="ECO:0000313" key="9">
    <source>
        <dbReference type="EMBL" id="OGY24931.1"/>
    </source>
</evidence>
<keyword evidence="7" id="KW-0472">Membrane</keyword>
<keyword evidence="4" id="KW-0808">Transferase</keyword>
<dbReference type="SMART" id="SM00388">
    <property type="entry name" value="HisKA"/>
    <property type="match status" value="1"/>
</dbReference>
<feature type="transmembrane region" description="Helical" evidence="7">
    <location>
        <begin position="112"/>
        <end position="133"/>
    </location>
</feature>
<keyword evidence="6" id="KW-0902">Two-component regulatory system</keyword>
<keyword evidence="7" id="KW-0812">Transmembrane</keyword>
<feature type="transmembrane region" description="Helical" evidence="7">
    <location>
        <begin position="145"/>
        <end position="165"/>
    </location>
</feature>
<dbReference type="FunFam" id="3.30.565.10:FF:000006">
    <property type="entry name" value="Sensor histidine kinase WalK"/>
    <property type="match status" value="1"/>
</dbReference>
<accession>A0A1G1WBC7</accession>
<proteinExistence type="predicted"/>
<dbReference type="PROSITE" id="PS50109">
    <property type="entry name" value="HIS_KIN"/>
    <property type="match status" value="1"/>
</dbReference>
<dbReference type="InterPro" id="IPR004358">
    <property type="entry name" value="Sig_transdc_His_kin-like_C"/>
</dbReference>
<dbReference type="CDD" id="cd00082">
    <property type="entry name" value="HisKA"/>
    <property type="match status" value="1"/>
</dbReference>
<dbReference type="Pfam" id="PF00512">
    <property type="entry name" value="HisKA"/>
    <property type="match status" value="1"/>
</dbReference>
<evidence type="ECO:0000256" key="2">
    <source>
        <dbReference type="ARBA" id="ARBA00012438"/>
    </source>
</evidence>
<dbReference type="AlphaFoldDB" id="A0A1G1WBC7"/>
<evidence type="ECO:0000256" key="3">
    <source>
        <dbReference type="ARBA" id="ARBA00022553"/>
    </source>
</evidence>
<dbReference type="Pfam" id="PF02518">
    <property type="entry name" value="HATPase_c"/>
    <property type="match status" value="1"/>
</dbReference>
<feature type="transmembrane region" description="Helical" evidence="7">
    <location>
        <begin position="38"/>
        <end position="57"/>
    </location>
</feature>
<dbReference type="PRINTS" id="PR00344">
    <property type="entry name" value="BCTRLSENSOR"/>
</dbReference>
<sequence length="429" mass="47806">MEERFKRLAKSGEIIIGAVIVFGLLIIQLPIVPAPNKTVIYGTAIIISIFTLIWHKLKVPVSPMNKNFIESLVDLIAIAIVVHATGGARSYFNFLYLLPNIDTSTTSTRWHTFLFWLATSVLLFIEAIFFSSPDIHFFGEIESPPISLAILNVWAVGLVTVYGRYLAKESETAEEAAVVATIEKERSINQLKDEFLFIISHELRGPITAIRGYLELLLTGGAGQISAPVKDLTNAGFRQSERLNDLIAELLDLSRLETGKLKLSNENFNLNNFLNELLKTFIPEADKKKIKFTFSPSKQEIIVFADKDRVREVILNLIENAIKYTGEFGSVSVWVEVKDHEVYTSVADSGVGISEDDLPHLFDRFYNPTDNLSIEQGQSEKQKTVGLGLFLIKNLVEKMGGKIFVESRVGKGSKFTFTLPLAKSSGSKT</sequence>
<dbReference type="GO" id="GO:0000155">
    <property type="term" value="F:phosphorelay sensor kinase activity"/>
    <property type="evidence" value="ECO:0007669"/>
    <property type="project" value="InterPro"/>
</dbReference>
<feature type="transmembrane region" description="Helical" evidence="7">
    <location>
        <begin position="12"/>
        <end position="32"/>
    </location>
</feature>